<keyword evidence="3" id="KW-0808">Transferase</keyword>
<dbReference type="InterPro" id="IPR020841">
    <property type="entry name" value="PKS_Beta-ketoAc_synthase_dom"/>
</dbReference>
<dbReference type="InterPro" id="IPR014030">
    <property type="entry name" value="Ketoacyl_synth_N"/>
</dbReference>
<proteinExistence type="predicted"/>
<dbReference type="PANTHER" id="PTHR43775">
    <property type="entry name" value="FATTY ACID SYNTHASE"/>
    <property type="match status" value="1"/>
</dbReference>
<dbReference type="Gene3D" id="3.40.47.10">
    <property type="match status" value="1"/>
</dbReference>
<sequence length="205" mass="22443">MVSSSDEPIAVVGIGCRFPGNSTNPSKLWDLLSEPKDVLTKIPVERFNPEGFYHPDGMHHGTTDVKESYLLSDDHRHFDAQFFNINPLEANSMDPQQRLLLETIYESLESAGLPLESLQGSPTGVFVGLMCEEYSNHLLRDPDTTPIYMATGTARSIMSNRISYFFDWHGPSMTIDTACSSSLVAVHQAVGALHAGESRVAVAAG</sequence>
<evidence type="ECO:0000256" key="2">
    <source>
        <dbReference type="ARBA" id="ARBA00022553"/>
    </source>
</evidence>
<protein>
    <recommendedName>
        <fullName evidence="4">Ketosynthase family 3 (KS3) domain-containing protein</fullName>
    </recommendedName>
</protein>
<dbReference type="InterPro" id="IPR016039">
    <property type="entry name" value="Thiolase-like"/>
</dbReference>
<dbReference type="PROSITE" id="PS00606">
    <property type="entry name" value="KS3_1"/>
    <property type="match status" value="1"/>
</dbReference>
<evidence type="ECO:0000259" key="4">
    <source>
        <dbReference type="PROSITE" id="PS52004"/>
    </source>
</evidence>
<dbReference type="EMBL" id="CAJVRM010000172">
    <property type="protein sequence ID" value="CAG8976334.1"/>
    <property type="molecule type" value="Genomic_DNA"/>
</dbReference>
<keyword evidence="6" id="KW-1185">Reference proteome</keyword>
<dbReference type="Proteomes" id="UP000701801">
    <property type="component" value="Unassembled WGS sequence"/>
</dbReference>
<dbReference type="AlphaFoldDB" id="A0A9N9Q5X4"/>
<reference evidence="5" key="1">
    <citation type="submission" date="2021-07" db="EMBL/GenBank/DDBJ databases">
        <authorList>
            <person name="Durling M."/>
        </authorList>
    </citation>
    <scope>NUCLEOTIDE SEQUENCE</scope>
</reference>
<dbReference type="GO" id="GO:0004315">
    <property type="term" value="F:3-oxoacyl-[acyl-carrier-protein] synthase activity"/>
    <property type="evidence" value="ECO:0007669"/>
    <property type="project" value="InterPro"/>
</dbReference>
<dbReference type="OrthoDB" id="329835at2759"/>
<evidence type="ECO:0000256" key="1">
    <source>
        <dbReference type="ARBA" id="ARBA00022450"/>
    </source>
</evidence>
<feature type="domain" description="Ketosynthase family 3 (KS3)" evidence="4">
    <location>
        <begin position="6"/>
        <end position="205"/>
    </location>
</feature>
<keyword evidence="1" id="KW-0596">Phosphopantetheine</keyword>
<evidence type="ECO:0000313" key="5">
    <source>
        <dbReference type="EMBL" id="CAG8976334.1"/>
    </source>
</evidence>
<comment type="caution">
    <text evidence="5">The sequence shown here is derived from an EMBL/GenBank/DDBJ whole genome shotgun (WGS) entry which is preliminary data.</text>
</comment>
<evidence type="ECO:0000313" key="6">
    <source>
        <dbReference type="Proteomes" id="UP000701801"/>
    </source>
</evidence>
<dbReference type="GO" id="GO:0006633">
    <property type="term" value="P:fatty acid biosynthetic process"/>
    <property type="evidence" value="ECO:0007669"/>
    <property type="project" value="InterPro"/>
</dbReference>
<dbReference type="InterPro" id="IPR050091">
    <property type="entry name" value="PKS_NRPS_Biosynth_Enz"/>
</dbReference>
<dbReference type="GO" id="GO:0044550">
    <property type="term" value="P:secondary metabolite biosynthetic process"/>
    <property type="evidence" value="ECO:0007669"/>
    <property type="project" value="TreeGrafter"/>
</dbReference>
<evidence type="ECO:0000256" key="3">
    <source>
        <dbReference type="ARBA" id="ARBA00022679"/>
    </source>
</evidence>
<keyword evidence="2" id="KW-0597">Phosphoprotein</keyword>
<dbReference type="CDD" id="cd00833">
    <property type="entry name" value="PKS"/>
    <property type="match status" value="1"/>
</dbReference>
<name>A0A9N9Q5X4_9HELO</name>
<organism evidence="5 6">
    <name type="scientific">Hymenoscyphus albidus</name>
    <dbReference type="NCBI Taxonomy" id="595503"/>
    <lineage>
        <taxon>Eukaryota</taxon>
        <taxon>Fungi</taxon>
        <taxon>Dikarya</taxon>
        <taxon>Ascomycota</taxon>
        <taxon>Pezizomycotina</taxon>
        <taxon>Leotiomycetes</taxon>
        <taxon>Helotiales</taxon>
        <taxon>Helotiaceae</taxon>
        <taxon>Hymenoscyphus</taxon>
    </lineage>
</organism>
<gene>
    <name evidence="5" type="ORF">HYALB_00005741</name>
</gene>
<dbReference type="PANTHER" id="PTHR43775:SF20">
    <property type="entry name" value="HYBRID PKS-NRPS SYNTHETASE APDA"/>
    <property type="match status" value="1"/>
</dbReference>
<dbReference type="GO" id="GO:0004312">
    <property type="term" value="F:fatty acid synthase activity"/>
    <property type="evidence" value="ECO:0007669"/>
    <property type="project" value="TreeGrafter"/>
</dbReference>
<dbReference type="InterPro" id="IPR018201">
    <property type="entry name" value="Ketoacyl_synth_AS"/>
</dbReference>
<dbReference type="Pfam" id="PF00109">
    <property type="entry name" value="ketoacyl-synt"/>
    <property type="match status" value="1"/>
</dbReference>
<dbReference type="PROSITE" id="PS52004">
    <property type="entry name" value="KS3_2"/>
    <property type="match status" value="1"/>
</dbReference>
<dbReference type="SUPFAM" id="SSF53901">
    <property type="entry name" value="Thiolase-like"/>
    <property type="match status" value="1"/>
</dbReference>
<accession>A0A9N9Q5X4</accession>
<dbReference type="SMART" id="SM00825">
    <property type="entry name" value="PKS_KS"/>
    <property type="match status" value="1"/>
</dbReference>